<name>A0ACB0L952_TRIPR</name>
<evidence type="ECO:0000313" key="1">
    <source>
        <dbReference type="EMBL" id="CAJ2664944.1"/>
    </source>
</evidence>
<evidence type="ECO:0000313" key="2">
    <source>
        <dbReference type="Proteomes" id="UP001177021"/>
    </source>
</evidence>
<dbReference type="EMBL" id="CASHSV030000409">
    <property type="protein sequence ID" value="CAJ2664944.1"/>
    <property type="molecule type" value="Genomic_DNA"/>
</dbReference>
<dbReference type="Proteomes" id="UP001177021">
    <property type="component" value="Unassembled WGS sequence"/>
</dbReference>
<accession>A0ACB0L952</accession>
<reference evidence="1" key="1">
    <citation type="submission" date="2023-10" db="EMBL/GenBank/DDBJ databases">
        <authorList>
            <person name="Rodriguez Cubillos JULIANA M."/>
            <person name="De Vega J."/>
        </authorList>
    </citation>
    <scope>NUCLEOTIDE SEQUENCE</scope>
</reference>
<comment type="caution">
    <text evidence="1">The sequence shown here is derived from an EMBL/GenBank/DDBJ whole genome shotgun (WGS) entry which is preliminary data.</text>
</comment>
<gene>
    <name evidence="1" type="ORF">MILVUS5_LOCUS30034</name>
</gene>
<proteinExistence type="predicted"/>
<keyword evidence="2" id="KW-1185">Reference proteome</keyword>
<protein>
    <submittedName>
        <fullName evidence="1">Uncharacterized protein</fullName>
    </submittedName>
</protein>
<organism evidence="1 2">
    <name type="scientific">Trifolium pratense</name>
    <name type="common">Red clover</name>
    <dbReference type="NCBI Taxonomy" id="57577"/>
    <lineage>
        <taxon>Eukaryota</taxon>
        <taxon>Viridiplantae</taxon>
        <taxon>Streptophyta</taxon>
        <taxon>Embryophyta</taxon>
        <taxon>Tracheophyta</taxon>
        <taxon>Spermatophyta</taxon>
        <taxon>Magnoliopsida</taxon>
        <taxon>eudicotyledons</taxon>
        <taxon>Gunneridae</taxon>
        <taxon>Pentapetalae</taxon>
        <taxon>rosids</taxon>
        <taxon>fabids</taxon>
        <taxon>Fabales</taxon>
        <taxon>Fabaceae</taxon>
        <taxon>Papilionoideae</taxon>
        <taxon>50 kb inversion clade</taxon>
        <taxon>NPAAA clade</taxon>
        <taxon>Hologalegina</taxon>
        <taxon>IRL clade</taxon>
        <taxon>Trifolieae</taxon>
        <taxon>Trifolium</taxon>
    </lineage>
</organism>
<sequence>MVEAKSSNPKSSNPINQSNGEKRMEDKVIMIEKPNTSHPIKPKRYSTIYSLQFYNSFELLISLTTFFK</sequence>